<keyword evidence="3" id="KW-1185">Reference proteome</keyword>
<accession>A0A1Q9BYW9</accession>
<feature type="region of interest" description="Disordered" evidence="1">
    <location>
        <begin position="243"/>
        <end position="279"/>
    </location>
</feature>
<proteinExistence type="predicted"/>
<name>A0A1Q9BYW9_SYMMI</name>
<reference evidence="2 3" key="1">
    <citation type="submission" date="2016-02" db="EMBL/GenBank/DDBJ databases">
        <title>Genome analysis of coral dinoflagellate symbionts highlights evolutionary adaptations to a symbiotic lifestyle.</title>
        <authorList>
            <person name="Aranda M."/>
            <person name="Li Y."/>
            <person name="Liew Y.J."/>
            <person name="Baumgarten S."/>
            <person name="Simakov O."/>
            <person name="Wilson M."/>
            <person name="Piel J."/>
            <person name="Ashoor H."/>
            <person name="Bougouffa S."/>
            <person name="Bajic V.B."/>
            <person name="Ryu T."/>
            <person name="Ravasi T."/>
            <person name="Bayer T."/>
            <person name="Micklem G."/>
            <person name="Kim H."/>
            <person name="Bhak J."/>
            <person name="Lajeunesse T.C."/>
            <person name="Voolstra C.R."/>
        </authorList>
    </citation>
    <scope>NUCLEOTIDE SEQUENCE [LARGE SCALE GENOMIC DNA]</scope>
    <source>
        <strain evidence="2 3">CCMP2467</strain>
    </source>
</reference>
<evidence type="ECO:0000313" key="3">
    <source>
        <dbReference type="Proteomes" id="UP000186817"/>
    </source>
</evidence>
<dbReference type="Proteomes" id="UP000186817">
    <property type="component" value="Unassembled WGS sequence"/>
</dbReference>
<sequence length="571" mass="61493">MSWAINRNFDSVLKKRVCTIRNRNKQQELGSWKSELQAGNYIEMCRKFEVLVSHGDALQILQTAFQGISAASHRSLSHLDRAELRALNPVVQLPSHSEPKTLDRDLPEGADVAPLLQDVAQPAEMDTVQQVAVWMTELDVLHEGILRFVHAHKALRRFGQALRGGVRDKAALYARSTQCREQAVSFWRLVFGITPGHFAMANQGLTPSEKAALQQFENQRTHIAGAAEFLASQRLFWEERANRKRVAPQTPMQSGSGTPAGDHDAAPSGATGSDALGPSLVQPVTVQDEAAFAFTAADQGVDINVAANLQNWLTTTAQPRRKVLCLLFLKNGIAAAGIGNRAAARDLAYQTALSQPGITGEAPGGIWAGEASPGTLESGGIVGQSGSEQLPVANPFHSERVKQEVNLIRSRPTTLDTDAARFHGEVDEAALGDSWTGGVGEPDYSAMMGQPTTEREAPRVARVEPSAAGQPASVVGNAVEGDTRLSGSKPGMMPESGMRVREERTGGETDPHLAVEEPEAGRVDDPRELIPASADRLTRVEMRVALQLPQHKDTGGPLLVTNVLWPGLSFS</sequence>
<dbReference type="AlphaFoldDB" id="A0A1Q9BYW9"/>
<evidence type="ECO:0000256" key="1">
    <source>
        <dbReference type="SAM" id="MobiDB-lite"/>
    </source>
</evidence>
<protein>
    <submittedName>
        <fullName evidence="2">Uncharacterized protein</fullName>
    </submittedName>
</protein>
<gene>
    <name evidence="2" type="ORF">AK812_SmicGene44263</name>
</gene>
<organism evidence="2 3">
    <name type="scientific">Symbiodinium microadriaticum</name>
    <name type="common">Dinoflagellate</name>
    <name type="synonym">Zooxanthella microadriatica</name>
    <dbReference type="NCBI Taxonomy" id="2951"/>
    <lineage>
        <taxon>Eukaryota</taxon>
        <taxon>Sar</taxon>
        <taxon>Alveolata</taxon>
        <taxon>Dinophyceae</taxon>
        <taxon>Suessiales</taxon>
        <taxon>Symbiodiniaceae</taxon>
        <taxon>Symbiodinium</taxon>
    </lineage>
</organism>
<comment type="caution">
    <text evidence="2">The sequence shown here is derived from an EMBL/GenBank/DDBJ whole genome shotgun (WGS) entry which is preliminary data.</text>
</comment>
<dbReference type="EMBL" id="LSRX01002227">
    <property type="protein sequence ID" value="OLP75876.1"/>
    <property type="molecule type" value="Genomic_DNA"/>
</dbReference>
<evidence type="ECO:0000313" key="2">
    <source>
        <dbReference type="EMBL" id="OLP75876.1"/>
    </source>
</evidence>
<dbReference type="OrthoDB" id="449159at2759"/>